<dbReference type="Pfam" id="PF00899">
    <property type="entry name" value="ThiF"/>
    <property type="match status" value="1"/>
</dbReference>
<dbReference type="InterPro" id="IPR042302">
    <property type="entry name" value="E1_FCCH_sf"/>
</dbReference>
<feature type="region of interest" description="Disordered" evidence="10">
    <location>
        <begin position="1"/>
        <end position="39"/>
    </location>
</feature>
<dbReference type="FunFam" id="3.10.290.60:FF:000002">
    <property type="entry name" value="Ubiquitin-like modifier-activating enzyme 1"/>
    <property type="match status" value="1"/>
</dbReference>
<dbReference type="Pfam" id="PF16191">
    <property type="entry name" value="E1_4HB"/>
    <property type="match status" value="1"/>
</dbReference>
<protein>
    <recommendedName>
        <fullName evidence="4">E1 ubiquitin-activating enzyme</fullName>
        <ecNumber evidence="4">6.2.1.45</ecNumber>
    </recommendedName>
    <alternativeName>
        <fullName evidence="9">Ubiquitin-activating enzyme E1</fullName>
    </alternativeName>
</protein>
<comment type="caution">
    <text evidence="12">The sequence shown here is derived from an EMBL/GenBank/DDBJ whole genome shotgun (WGS) entry which is preliminary data.</text>
</comment>
<evidence type="ECO:0000256" key="5">
    <source>
        <dbReference type="ARBA" id="ARBA00022598"/>
    </source>
</evidence>
<dbReference type="PRINTS" id="PR01849">
    <property type="entry name" value="UBIQUITINACT"/>
</dbReference>
<comment type="catalytic activity">
    <reaction evidence="1">
        <text>ATP + ubiquitin + [E1 ubiquitin-activating enzyme]-L-cysteine = AMP + diphosphate + S-ubiquitinyl-[E1 ubiquitin-activating enzyme]-L-cysteine.</text>
        <dbReference type="EC" id="6.2.1.45"/>
    </reaction>
</comment>
<dbReference type="Gene3D" id="3.50.50.80">
    <property type="entry name" value="Ubiquitin-activating enzyme E1, inactive adenylation domain, subdomain 1"/>
    <property type="match status" value="1"/>
</dbReference>
<keyword evidence="5" id="KW-0436">Ligase</keyword>
<evidence type="ECO:0000256" key="7">
    <source>
        <dbReference type="ARBA" id="ARBA00022786"/>
    </source>
</evidence>
<keyword evidence="13" id="KW-1185">Reference proteome</keyword>
<name>A0ABD2QD74_9PLAT</name>
<evidence type="ECO:0000313" key="12">
    <source>
        <dbReference type="EMBL" id="KAL3317491.1"/>
    </source>
</evidence>
<dbReference type="Gene3D" id="3.10.290.60">
    <property type="entry name" value="Ubiquitin-activating enzyme E1, UFD domain"/>
    <property type="match status" value="1"/>
</dbReference>
<evidence type="ECO:0000256" key="8">
    <source>
        <dbReference type="ARBA" id="ARBA00022840"/>
    </source>
</evidence>
<dbReference type="AlphaFoldDB" id="A0ABD2QD74"/>
<evidence type="ECO:0000256" key="3">
    <source>
        <dbReference type="ARBA" id="ARBA00005673"/>
    </source>
</evidence>
<dbReference type="FunFam" id="3.50.50.80:FF:000001">
    <property type="entry name" value="ubiquitin-like modifier-activating enzyme 1"/>
    <property type="match status" value="1"/>
</dbReference>
<dbReference type="PANTHER" id="PTHR10953">
    <property type="entry name" value="UBIQUITIN-ACTIVATING ENZYME E1"/>
    <property type="match status" value="1"/>
</dbReference>
<evidence type="ECO:0000256" key="1">
    <source>
        <dbReference type="ARBA" id="ARBA00000488"/>
    </source>
</evidence>
<dbReference type="EMBL" id="JBJKFK010000376">
    <property type="protein sequence ID" value="KAL3317491.1"/>
    <property type="molecule type" value="Genomic_DNA"/>
</dbReference>
<evidence type="ECO:0000256" key="4">
    <source>
        <dbReference type="ARBA" id="ARBA00012990"/>
    </source>
</evidence>
<comment type="pathway">
    <text evidence="2">Protein modification; protein ubiquitination.</text>
</comment>
<dbReference type="FunFam" id="2.40.30.180:FF:000001">
    <property type="entry name" value="ubiquitin-like modifier-activating enzyme 1"/>
    <property type="match status" value="1"/>
</dbReference>
<dbReference type="GO" id="GO:0004839">
    <property type="term" value="F:ubiquitin activating enzyme activity"/>
    <property type="evidence" value="ECO:0007669"/>
    <property type="project" value="UniProtKB-EC"/>
</dbReference>
<dbReference type="FunFam" id="3.40.50.720:FF:000015">
    <property type="entry name" value="Ubiquitin-activating enzyme E1 1"/>
    <property type="match status" value="1"/>
</dbReference>
<evidence type="ECO:0000256" key="6">
    <source>
        <dbReference type="ARBA" id="ARBA00022741"/>
    </source>
</evidence>
<organism evidence="12 13">
    <name type="scientific">Cichlidogyrus casuarinus</name>
    <dbReference type="NCBI Taxonomy" id="1844966"/>
    <lineage>
        <taxon>Eukaryota</taxon>
        <taxon>Metazoa</taxon>
        <taxon>Spiralia</taxon>
        <taxon>Lophotrochozoa</taxon>
        <taxon>Platyhelminthes</taxon>
        <taxon>Monogenea</taxon>
        <taxon>Monopisthocotylea</taxon>
        <taxon>Dactylogyridea</taxon>
        <taxon>Ancyrocephalidae</taxon>
        <taxon>Cichlidogyrus</taxon>
    </lineage>
</organism>
<dbReference type="Gene3D" id="3.40.50.720">
    <property type="entry name" value="NAD(P)-binding Rossmann-like Domain"/>
    <property type="match status" value="1"/>
</dbReference>
<dbReference type="SUPFAM" id="SSF69572">
    <property type="entry name" value="Activating enzymes of the ubiquitin-like proteins"/>
    <property type="match status" value="2"/>
</dbReference>
<dbReference type="EC" id="6.2.1.45" evidence="4"/>
<dbReference type="InterPro" id="IPR045886">
    <property type="entry name" value="ThiF/MoeB/HesA"/>
</dbReference>
<dbReference type="Gene3D" id="3.40.50.12550">
    <property type="entry name" value="Ubiquitin-activating enzyme E1, inactive adenylation domain, subdomain 2"/>
    <property type="match status" value="1"/>
</dbReference>
<dbReference type="InterPro" id="IPR000594">
    <property type="entry name" value="ThiF_NAD_FAD-bd"/>
</dbReference>
<dbReference type="SMART" id="SM00985">
    <property type="entry name" value="UBA_e1_C"/>
    <property type="match status" value="1"/>
</dbReference>
<dbReference type="CDD" id="cd01490">
    <property type="entry name" value="Ube1_repeat2"/>
    <property type="match status" value="1"/>
</dbReference>
<dbReference type="Pfam" id="PF10585">
    <property type="entry name" value="UBA_E1_SCCH"/>
    <property type="match status" value="1"/>
</dbReference>
<comment type="similarity">
    <text evidence="3">Belongs to the ubiquitin-activating E1 family.</text>
</comment>
<keyword evidence="7" id="KW-0833">Ubl conjugation pathway</keyword>
<feature type="compositionally biased region" description="Polar residues" evidence="10">
    <location>
        <begin position="24"/>
        <end position="39"/>
    </location>
</feature>
<dbReference type="InterPro" id="IPR042063">
    <property type="entry name" value="Ubi_acti_E1_SCCH"/>
</dbReference>
<dbReference type="Pfam" id="PF16190">
    <property type="entry name" value="E1_FCCH"/>
    <property type="match status" value="1"/>
</dbReference>
<dbReference type="InterPro" id="IPR032418">
    <property type="entry name" value="E1_FCCH"/>
</dbReference>
<dbReference type="CDD" id="cd01491">
    <property type="entry name" value="Ube1_repeat1"/>
    <property type="match status" value="1"/>
</dbReference>
<reference evidence="12 13" key="1">
    <citation type="submission" date="2024-11" db="EMBL/GenBank/DDBJ databases">
        <title>Adaptive evolution of stress response genes in parasites aligns with host niche diversity.</title>
        <authorList>
            <person name="Hahn C."/>
            <person name="Resl P."/>
        </authorList>
    </citation>
    <scope>NUCLEOTIDE SEQUENCE [LARGE SCALE GENOMIC DNA]</scope>
    <source>
        <strain evidence="12">EGGRZ-B1_66</strain>
        <tissue evidence="12">Body</tissue>
    </source>
</reference>
<accession>A0ABD2QD74</accession>
<keyword evidence="6" id="KW-0547">Nucleotide-binding</keyword>
<evidence type="ECO:0000313" key="13">
    <source>
        <dbReference type="Proteomes" id="UP001626550"/>
    </source>
</evidence>
<evidence type="ECO:0000256" key="10">
    <source>
        <dbReference type="SAM" id="MobiDB-lite"/>
    </source>
</evidence>
<proteinExistence type="inferred from homology"/>
<dbReference type="Gene3D" id="2.40.30.180">
    <property type="entry name" value="Ubiquitin-activating enzyme E1, FCCH domain"/>
    <property type="match status" value="1"/>
</dbReference>
<dbReference type="PANTHER" id="PTHR10953:SF4">
    <property type="entry name" value="UBIQUITIN-ACTIVATING ENZYME E1 C-TERMINAL DOMAIN-CONTAINING PROTEIN"/>
    <property type="match status" value="1"/>
</dbReference>
<dbReference type="InterPro" id="IPR042449">
    <property type="entry name" value="Ub-E1_IAD_1"/>
</dbReference>
<dbReference type="InterPro" id="IPR018075">
    <property type="entry name" value="UBQ-activ_enz_E1"/>
</dbReference>
<evidence type="ECO:0000259" key="11">
    <source>
        <dbReference type="SMART" id="SM00985"/>
    </source>
</evidence>
<dbReference type="FunFam" id="1.10.10.2660:FF:000001">
    <property type="entry name" value="Ubiquitin-activating enzyme E1 1"/>
    <property type="match status" value="1"/>
</dbReference>
<dbReference type="InterPro" id="IPR038252">
    <property type="entry name" value="UBA_E1_C_sf"/>
</dbReference>
<dbReference type="Pfam" id="PF09358">
    <property type="entry name" value="E1_UFD"/>
    <property type="match status" value="1"/>
</dbReference>
<feature type="compositionally biased region" description="Low complexity" evidence="10">
    <location>
        <begin position="12"/>
        <end position="23"/>
    </location>
</feature>
<dbReference type="Proteomes" id="UP001626550">
    <property type="component" value="Unassembled WGS sequence"/>
</dbReference>
<dbReference type="InterPro" id="IPR000011">
    <property type="entry name" value="UBQ/SUMO-activ_enz_E1-like"/>
</dbReference>
<evidence type="ECO:0000256" key="2">
    <source>
        <dbReference type="ARBA" id="ARBA00004906"/>
    </source>
</evidence>
<dbReference type="InterPro" id="IPR032420">
    <property type="entry name" value="E1_4HB"/>
</dbReference>
<dbReference type="GO" id="GO:0005524">
    <property type="term" value="F:ATP binding"/>
    <property type="evidence" value="ECO:0007669"/>
    <property type="project" value="UniProtKB-KW"/>
</dbReference>
<sequence length="1065" mass="118946">MSSSPPIKRPRNNTSTANSLANNDFNHSNYHGNGMSNSNGVEKKIDEGLYSRMLYVMGKDGMSKMANSNILIVGLGGLGLEIAKNVVLGGVKSVTLHDHATFEHTDLASHFYAFETDIGKNRAQVSQAKLAELNSYVPVNLLEGTLEEEKLMQYQVIVMTTGIEADLVKVGDICHKHHLKLIIANTYGLFGRIFCDFGDNFIISDVTGEEPASVMIQSVEKSPEGKVTCLEETRHGFETGDFVTFHEMNGMTELNNCNPIQIKVLGPDVFSIGDTSNFSSHISGGTCVQVKMPKTVSFKSYSASLEDPEVLITDFAKFDRPNILHICFLALDFFKQKQGRLPKPWCPIDANLFVEATKHVNQQFESKPAHLDNLDEQQVNLFSAICAGETSPMQAVIGGIAAQEVMKACSGRFHPIKQFLYFDALECLPETILETKDNSVIMKAPKVTLEGGRYDGQISIFGNEFQRKLAELKYFVVGAGAIGCEHLKNFAMMGIGQTAAGGKVIVTDMDSIEKSNLNRQFLFRPWDLQKMKSVCAAKAIRSMNPHINIEAHENRVGQDTEDIYDDRFFESLSGVANALDNVEARTYVDRRCVYYKKSLLESGTLGTKGNVQVVIPHLTESYSSSQDPPEKSIPSCTLRNFPYLIEHTLQWARDQFEGMFAQQSSTLLAYLENPEKFLSTLTDSAGNQPIETCEVLLANLTTQKPKTFEDCIQWAAEHYKEQYDNKIRQLLALFPKDYTTQTGQPFWSGTKRCPTAKALDADDETTLEYLLAGANIRASMFGLDACTKLARVKAYITSPNFKLKEFVPSKDVKIETTEAEAQAAANNGCPVDRNRLADLKKQLPTPASLAGFKPNLVDFEKDDDSNFHMDFVTAASNLRAFNYQIAPADRLKSKLIAGKIIPAIATTTSLVSGLVCLELFKLVEGHQKLDYYKNGFLNLALPFFAFSEPIAPTKSKYYEHEFTLWDRFEVDGEMTLKEFLDYFKTKYKLEITILSQDVSMIYSFFMAAPKRKERLAMKMSEAVEAVSKKPIPAHVKALVFEICCTDEEDNDVDVPYVRYKLPIRS</sequence>
<dbReference type="InterPro" id="IPR035985">
    <property type="entry name" value="Ubiquitin-activating_enz"/>
</dbReference>
<dbReference type="Gene3D" id="1.10.10.2660">
    <property type="entry name" value="Ubiquitin-activating enzyme E1, SCCH domain"/>
    <property type="match status" value="1"/>
</dbReference>
<evidence type="ECO:0000256" key="9">
    <source>
        <dbReference type="ARBA" id="ARBA00030371"/>
    </source>
</evidence>
<keyword evidence="8" id="KW-0067">ATP-binding</keyword>
<gene>
    <name evidence="12" type="primary">UBA1</name>
    <name evidence="12" type="ORF">Ciccas_003856</name>
</gene>
<dbReference type="NCBIfam" id="TIGR01408">
    <property type="entry name" value="Ube1"/>
    <property type="match status" value="1"/>
</dbReference>
<dbReference type="InterPro" id="IPR019572">
    <property type="entry name" value="UBA_E1_SCCH"/>
</dbReference>
<dbReference type="InterPro" id="IPR018965">
    <property type="entry name" value="Ub-activating_enz_E1_C"/>
</dbReference>
<feature type="domain" description="Ubiquitin-activating enzyme E1 C-terminal" evidence="11">
    <location>
        <begin position="932"/>
        <end position="1057"/>
    </location>
</feature>